<dbReference type="EMBL" id="QEFB01000001">
    <property type="protein sequence ID" value="PWC08338.1"/>
    <property type="molecule type" value="Genomic_DNA"/>
</dbReference>
<feature type="domain" description="Glycoside hydrolase 35 catalytic" evidence="1">
    <location>
        <begin position="27"/>
        <end position="212"/>
    </location>
</feature>
<reference evidence="4" key="1">
    <citation type="submission" date="2018-04" db="EMBL/GenBank/DDBJ databases">
        <authorList>
            <person name="Liu S."/>
            <person name="Wang Z."/>
            <person name="Li J."/>
        </authorList>
    </citation>
    <scope>NUCLEOTIDE SEQUENCE [LARGE SCALE GENOMIC DNA]</scope>
    <source>
        <strain evidence="4">622</strain>
    </source>
</reference>
<dbReference type="Pfam" id="PF18120">
    <property type="entry name" value="DUF5597"/>
    <property type="match status" value="1"/>
</dbReference>
<evidence type="ECO:0000313" key="3">
    <source>
        <dbReference type="EMBL" id="PWC08338.1"/>
    </source>
</evidence>
<dbReference type="SUPFAM" id="SSF51445">
    <property type="entry name" value="(Trans)glycosidases"/>
    <property type="match status" value="1"/>
</dbReference>
<evidence type="ECO:0000313" key="4">
    <source>
        <dbReference type="Proteomes" id="UP000244962"/>
    </source>
</evidence>
<protein>
    <submittedName>
        <fullName evidence="3">Beta-galactosidase</fullName>
    </submittedName>
</protein>
<dbReference type="InterPro" id="IPR017853">
    <property type="entry name" value="GH"/>
</dbReference>
<proteinExistence type="predicted"/>
<dbReference type="InterPro" id="IPR031330">
    <property type="entry name" value="Gly_Hdrlase_35_cat"/>
</dbReference>
<dbReference type="InterPro" id="IPR040719">
    <property type="entry name" value="DUF5597"/>
</dbReference>
<dbReference type="Pfam" id="PF01301">
    <property type="entry name" value="Glyco_hydro_35"/>
    <property type="match status" value="1"/>
</dbReference>
<evidence type="ECO:0000259" key="2">
    <source>
        <dbReference type="Pfam" id="PF18120"/>
    </source>
</evidence>
<feature type="domain" description="DUF5597" evidence="2">
    <location>
        <begin position="392"/>
        <end position="511"/>
    </location>
</feature>
<evidence type="ECO:0000259" key="1">
    <source>
        <dbReference type="Pfam" id="PF01301"/>
    </source>
</evidence>
<accession>A0A2U1THI4</accession>
<sequence length="546" mass="58695">MRSTMTLPSLDTAPVLPRIESVHGRRQLIVDERPFLILGGELHNSSGSETTALLDGLDRAVLMNANTALVPVTWELVEPVEGTFDFSLVEEALNGARERGLRLILLWFGTWKNGRSSYVPSWVKSDLKRFPRAVLRGGRSTEHISPFSDEAANRDAEAFARLMDFLASADGTRRTVVMVQVENEVGLLGDSRDRSNLAEQAFEESVPERFFELLASESPLAVRSAWEANGSLASGTWSTVFGGDIRGDEAFMAHAYASFVERVAAAGSARYPLPLFTNAWLDSEIDVPGFTVTGGQRPGTYPSGGPIAAVAPVWRTFAPTLDLVAPDIYVGDFDLICGRFSEASDGALLIPEMRRDQLGAGQMSVALGAHAALGVSPFGIDSGEASELDAVADLYALIAAVADRLTVADRRSVQGFHLGDTDESQVLSVGNRRFRAGKVRSWGAKDVAPHTYGIIIQTGPLEFLAIGRGFVLEPLDEDGRQVGILSVDELTRGERGLVPGRRLNGDETLSGSAWVHPSQGHAAAGGLPIPSVGENSGITMCKLYEF</sequence>
<keyword evidence="4" id="KW-1185">Reference proteome</keyword>
<comment type="caution">
    <text evidence="3">The sequence shown here is derived from an EMBL/GenBank/DDBJ whole genome shotgun (WGS) entry which is preliminary data.</text>
</comment>
<dbReference type="AlphaFoldDB" id="A0A2U1THI4"/>
<gene>
    <name evidence="3" type="ORF">DF223_03085</name>
</gene>
<dbReference type="Gene3D" id="2.60.220.20">
    <property type="entry name" value="putative beta-Galactosidase from caulobacter crescentus"/>
    <property type="match status" value="1"/>
</dbReference>
<dbReference type="Proteomes" id="UP000244962">
    <property type="component" value="Unassembled WGS sequence"/>
</dbReference>
<name>A0A2U1THI4_9MICO</name>
<dbReference type="Gene3D" id="3.20.20.80">
    <property type="entry name" value="Glycosidases"/>
    <property type="match status" value="1"/>
</dbReference>
<organism evidence="3 4">
    <name type="scientific">Mycetocola zhujimingii</name>
    <dbReference type="NCBI Taxonomy" id="2079792"/>
    <lineage>
        <taxon>Bacteria</taxon>
        <taxon>Bacillati</taxon>
        <taxon>Actinomycetota</taxon>
        <taxon>Actinomycetes</taxon>
        <taxon>Micrococcales</taxon>
        <taxon>Microbacteriaceae</taxon>
        <taxon>Mycetocola</taxon>
    </lineage>
</organism>